<gene>
    <name evidence="2" type="ORF">E6K76_02995</name>
</gene>
<dbReference type="AlphaFoldDB" id="A0A538T8Y8"/>
<reference evidence="2 3" key="1">
    <citation type="journal article" date="2019" name="Nat. Microbiol.">
        <title>Mediterranean grassland soil C-N compound turnover is dependent on rainfall and depth, and is mediated by genomically divergent microorganisms.</title>
        <authorList>
            <person name="Diamond S."/>
            <person name="Andeer P.F."/>
            <person name="Li Z."/>
            <person name="Crits-Christoph A."/>
            <person name="Burstein D."/>
            <person name="Anantharaman K."/>
            <person name="Lane K.R."/>
            <person name="Thomas B.C."/>
            <person name="Pan C."/>
            <person name="Northen T.R."/>
            <person name="Banfield J.F."/>
        </authorList>
    </citation>
    <scope>NUCLEOTIDE SEQUENCE [LARGE SCALE GENOMIC DNA]</scope>
    <source>
        <strain evidence="2">WS_6</strain>
    </source>
</reference>
<feature type="chain" id="PRO_5021965674" evidence="1">
    <location>
        <begin position="20"/>
        <end position="84"/>
    </location>
</feature>
<dbReference type="EMBL" id="VBOW01000017">
    <property type="protein sequence ID" value="TMQ60100.1"/>
    <property type="molecule type" value="Genomic_DNA"/>
</dbReference>
<evidence type="ECO:0000256" key="1">
    <source>
        <dbReference type="SAM" id="SignalP"/>
    </source>
</evidence>
<dbReference type="Proteomes" id="UP000316852">
    <property type="component" value="Unassembled WGS sequence"/>
</dbReference>
<evidence type="ECO:0000313" key="2">
    <source>
        <dbReference type="EMBL" id="TMQ60100.1"/>
    </source>
</evidence>
<organism evidence="2 3">
    <name type="scientific">Eiseniibacteriota bacterium</name>
    <dbReference type="NCBI Taxonomy" id="2212470"/>
    <lineage>
        <taxon>Bacteria</taxon>
        <taxon>Candidatus Eiseniibacteriota</taxon>
    </lineage>
</organism>
<accession>A0A538T8Y8</accession>
<name>A0A538T8Y8_UNCEI</name>
<evidence type="ECO:0000313" key="3">
    <source>
        <dbReference type="Proteomes" id="UP000316852"/>
    </source>
</evidence>
<comment type="caution">
    <text evidence="2">The sequence shown here is derived from an EMBL/GenBank/DDBJ whole genome shotgun (WGS) entry which is preliminary data.</text>
</comment>
<feature type="signal peptide" evidence="1">
    <location>
        <begin position="1"/>
        <end position="19"/>
    </location>
</feature>
<proteinExistence type="predicted"/>
<sequence>MRFLLIALAASALAASAFAAPVAAPRSAPPPRPGVARPIRPEPVYAKVRYDSQLSVNDRCPVKHGVLNPGIPPVYVNRQPVGFC</sequence>
<keyword evidence="1" id="KW-0732">Signal</keyword>
<protein>
    <submittedName>
        <fullName evidence="2">Uncharacterized protein</fullName>
    </submittedName>
</protein>